<evidence type="ECO:0000256" key="5">
    <source>
        <dbReference type="ARBA" id="ARBA00022917"/>
    </source>
</evidence>
<evidence type="ECO:0008006" key="9">
    <source>
        <dbReference type="Google" id="ProtNLM"/>
    </source>
</evidence>
<dbReference type="EMBL" id="JADBJN010000001">
    <property type="protein sequence ID" value="KAG5683514.1"/>
    <property type="molecule type" value="Genomic_DNA"/>
</dbReference>
<comment type="caution">
    <text evidence="7">The sequence shown here is derived from an EMBL/GenBank/DDBJ whole genome shotgun (WGS) entry which is preliminary data.</text>
</comment>
<sequence>MLRLFESIIDNIEKLVNQGYYPLTNFKKYPLKDSWSLWLFMPEQKRQWRKNQHLVSTFNTIDDCWGLFSAIKSPSESRNGITYSLFRECILPMWEDVSNRKGGRWELTLSRNWMNHVDFCWTKLVLSLVSESFTRYGPVCGAVITIRQNNIKMSLWVSGNCTSYEIMEIGRVFKRNLQLGKKFKIQFKQHDDCVDHGASNAQIFMEI</sequence>
<keyword evidence="8" id="KW-1185">Reference proteome</keyword>
<dbReference type="SUPFAM" id="SSF55418">
    <property type="entry name" value="eIF4e-like"/>
    <property type="match status" value="1"/>
</dbReference>
<gene>
    <name evidence="7" type="ORF">PVAND_012788</name>
</gene>
<evidence type="ECO:0000313" key="8">
    <source>
        <dbReference type="Proteomes" id="UP001107558"/>
    </source>
</evidence>
<comment type="similarity">
    <text evidence="1 6">Belongs to the eukaryotic initiation factor 4E family.</text>
</comment>
<dbReference type="GO" id="GO:0006417">
    <property type="term" value="P:regulation of translation"/>
    <property type="evidence" value="ECO:0007669"/>
    <property type="project" value="UniProtKB-KW"/>
</dbReference>
<evidence type="ECO:0000256" key="6">
    <source>
        <dbReference type="RuleBase" id="RU004374"/>
    </source>
</evidence>
<dbReference type="PANTHER" id="PTHR11960:SF8">
    <property type="entry name" value="EUKARYOTIC TRANSLATION INITIATION FACTOR 4E1-RELATED"/>
    <property type="match status" value="1"/>
</dbReference>
<reference evidence="7" key="1">
    <citation type="submission" date="2021-03" db="EMBL/GenBank/DDBJ databases">
        <title>Chromosome level genome of the anhydrobiotic midge Polypedilum vanderplanki.</title>
        <authorList>
            <person name="Yoshida Y."/>
            <person name="Kikawada T."/>
            <person name="Gusev O."/>
        </authorList>
    </citation>
    <scope>NUCLEOTIDE SEQUENCE</scope>
    <source>
        <strain evidence="7">NIAS01</strain>
        <tissue evidence="7">Whole body or cell culture</tissue>
    </source>
</reference>
<keyword evidence="2 6" id="KW-0396">Initiation factor</keyword>
<evidence type="ECO:0000256" key="4">
    <source>
        <dbReference type="ARBA" id="ARBA00022884"/>
    </source>
</evidence>
<dbReference type="GO" id="GO:0003743">
    <property type="term" value="F:translation initiation factor activity"/>
    <property type="evidence" value="ECO:0007669"/>
    <property type="project" value="UniProtKB-KW"/>
</dbReference>
<dbReference type="GO" id="GO:0016281">
    <property type="term" value="C:eukaryotic translation initiation factor 4F complex"/>
    <property type="evidence" value="ECO:0007669"/>
    <property type="project" value="TreeGrafter"/>
</dbReference>
<keyword evidence="3" id="KW-0810">Translation regulation</keyword>
<dbReference type="GO" id="GO:0000340">
    <property type="term" value="F:RNA 7-methylguanosine cap binding"/>
    <property type="evidence" value="ECO:0007669"/>
    <property type="project" value="TreeGrafter"/>
</dbReference>
<protein>
    <recommendedName>
        <fullName evidence="9">EIF-4F 25 kDa subunit</fullName>
    </recommendedName>
</protein>
<keyword evidence="5 6" id="KW-0648">Protein biosynthesis</keyword>
<dbReference type="Proteomes" id="UP001107558">
    <property type="component" value="Chromosome 1"/>
</dbReference>
<accession>A0A9J6CMJ7</accession>
<dbReference type="Gene3D" id="3.30.760.10">
    <property type="entry name" value="RNA Cap, Translation Initiation Factor Eif4e"/>
    <property type="match status" value="1"/>
</dbReference>
<dbReference type="OrthoDB" id="590761at2759"/>
<dbReference type="InterPro" id="IPR023398">
    <property type="entry name" value="TIF_eIF4e-like"/>
</dbReference>
<evidence type="ECO:0000256" key="3">
    <source>
        <dbReference type="ARBA" id="ARBA00022845"/>
    </source>
</evidence>
<dbReference type="Pfam" id="PF01652">
    <property type="entry name" value="IF4E"/>
    <property type="match status" value="1"/>
</dbReference>
<organism evidence="7 8">
    <name type="scientific">Polypedilum vanderplanki</name>
    <name type="common">Sleeping chironomid midge</name>
    <dbReference type="NCBI Taxonomy" id="319348"/>
    <lineage>
        <taxon>Eukaryota</taxon>
        <taxon>Metazoa</taxon>
        <taxon>Ecdysozoa</taxon>
        <taxon>Arthropoda</taxon>
        <taxon>Hexapoda</taxon>
        <taxon>Insecta</taxon>
        <taxon>Pterygota</taxon>
        <taxon>Neoptera</taxon>
        <taxon>Endopterygota</taxon>
        <taxon>Diptera</taxon>
        <taxon>Nematocera</taxon>
        <taxon>Chironomoidea</taxon>
        <taxon>Chironomidae</taxon>
        <taxon>Chironominae</taxon>
        <taxon>Polypedilum</taxon>
        <taxon>Polypedilum</taxon>
    </lineage>
</organism>
<dbReference type="AlphaFoldDB" id="A0A9J6CMJ7"/>
<proteinExistence type="inferred from homology"/>
<keyword evidence="4 6" id="KW-0694">RNA-binding</keyword>
<evidence type="ECO:0000313" key="7">
    <source>
        <dbReference type="EMBL" id="KAG5683514.1"/>
    </source>
</evidence>
<dbReference type="PANTHER" id="PTHR11960">
    <property type="entry name" value="EUKARYOTIC TRANSLATION INITIATION FACTOR 4E RELATED"/>
    <property type="match status" value="1"/>
</dbReference>
<evidence type="ECO:0000256" key="1">
    <source>
        <dbReference type="ARBA" id="ARBA00009860"/>
    </source>
</evidence>
<evidence type="ECO:0000256" key="2">
    <source>
        <dbReference type="ARBA" id="ARBA00022540"/>
    </source>
</evidence>
<name>A0A9J6CMJ7_POLVA</name>
<dbReference type="InterPro" id="IPR001040">
    <property type="entry name" value="TIF_eIF_4E"/>
</dbReference>